<evidence type="ECO:0000256" key="2">
    <source>
        <dbReference type="ARBA" id="ARBA00022840"/>
    </source>
</evidence>
<dbReference type="InterPro" id="IPR000014">
    <property type="entry name" value="PAS"/>
</dbReference>
<evidence type="ECO:0000313" key="10">
    <source>
        <dbReference type="Proteomes" id="UP000319578"/>
    </source>
</evidence>
<reference evidence="9" key="1">
    <citation type="submission" date="2015-07" db="EMBL/GenBank/DDBJ databases">
        <title>Genome sequencing project for genomic taxonomy and phylogenomics of Bacillus-like bacteria.</title>
        <authorList>
            <person name="Liu B."/>
            <person name="Wang J."/>
            <person name="Zhu Y."/>
            <person name="Liu G."/>
            <person name="Chen Q."/>
            <person name="Chen Z."/>
            <person name="Lan J."/>
            <person name="Che J."/>
            <person name="Ge C."/>
            <person name="Shi H."/>
            <person name="Pan Z."/>
            <person name="Liu X."/>
        </authorList>
    </citation>
    <scope>NUCLEOTIDE SEQUENCE [LARGE SCALE GENOMIC DNA]</scope>
    <source>
        <strain evidence="9">DSM 9887</strain>
    </source>
</reference>
<dbReference type="Proteomes" id="UP000036834">
    <property type="component" value="Unassembled WGS sequence"/>
</dbReference>
<dbReference type="InterPro" id="IPR035965">
    <property type="entry name" value="PAS-like_dom_sf"/>
</dbReference>
<dbReference type="Gene3D" id="1.10.8.60">
    <property type="match status" value="1"/>
</dbReference>
<dbReference type="InterPro" id="IPR002078">
    <property type="entry name" value="Sigma_54_int"/>
</dbReference>
<feature type="domain" description="PAS" evidence="6">
    <location>
        <begin position="214"/>
        <end position="268"/>
    </location>
</feature>
<evidence type="ECO:0000313" key="9">
    <source>
        <dbReference type="Proteomes" id="UP000036834"/>
    </source>
</evidence>
<dbReference type="EMBL" id="BJON01000025">
    <property type="protein sequence ID" value="GED72032.1"/>
    <property type="molecule type" value="Genomic_DNA"/>
</dbReference>
<keyword evidence="10" id="KW-1185">Reference proteome</keyword>
<dbReference type="SUPFAM" id="SSF52540">
    <property type="entry name" value="P-loop containing nucleoside triphosphate hydrolases"/>
    <property type="match status" value="1"/>
</dbReference>
<dbReference type="Gene3D" id="1.10.10.10">
    <property type="entry name" value="Winged helix-like DNA-binding domain superfamily/Winged helix DNA-binding domain"/>
    <property type="match status" value="1"/>
</dbReference>
<dbReference type="PROSITE" id="PS50045">
    <property type="entry name" value="SIGMA54_INTERACT_4"/>
    <property type="match status" value="1"/>
</dbReference>
<dbReference type="PANTHER" id="PTHR32071">
    <property type="entry name" value="TRANSCRIPTIONAL REGULATORY PROTEIN"/>
    <property type="match status" value="1"/>
</dbReference>
<dbReference type="SUPFAM" id="SSF55785">
    <property type="entry name" value="PYP-like sensor domain (PAS domain)"/>
    <property type="match status" value="1"/>
</dbReference>
<dbReference type="PROSITE" id="PS00688">
    <property type="entry name" value="SIGMA54_INTERACT_3"/>
    <property type="match status" value="1"/>
</dbReference>
<evidence type="ECO:0000313" key="8">
    <source>
        <dbReference type="EMBL" id="KNB68430.1"/>
    </source>
</evidence>
<name>A0A0K9YJR1_9BACL</name>
<sequence length="698" mass="78593">MFPISNIKVAIIAGYEATSQQICDQLTALWGAYITFIPMAAGRYEESMAQDVDLILVSSHIIFTRSSPAVINKRTEVQIIGRTLSKAGWEKIKNLPDGNYMVVNDERDSAVETISLIYELGLRNVNLLPCYPDVPELPKAAIAITPGERSYVPSHIEHVIDLGERVVDISTMVEMLTRFHLLNHETTLILNEYAKNIVSRSQGLQATMQGLIHTKNLFEETLNMVQDGVVTYDERGKITFLNKVAEEILALPFSRVANRDIRLVLREMRIDTSFLDKDLQNQLITIRSQNILVNNMKILSRGNVAEGVITFKIAKEVEELELKLRTQLRTNGHTARFHFSDIVTNSPLMKRLVSRAQRMAPNDLGVLILGENGTGKELFAHSLHNASLRANFPFVAVNCSALPESLLETELFGYEDGAFTGAKKGGKPGLFEQAHRGTIFLDEIGDISPHLQTRLLRVVQQKEIIKVGGTKVLPVDVRVIAATNRNLVTMMKEDKFREDLYYRLKVLQIEVPPLRERKEDIPYLVQHFLKKKKVLAELPEPIMAAITQYQWPGNIRELENTIEYLSIMNEGDLQIEDLPFSIGDSINQAASTSEKTAPLIETNDSSGQKLVPADYAELDVERLLLELILEAKIKGLHTGRKNLIKLARERGILLTESLIRKQVDLLREKGLVNVQIGRAGCQLTTRGYAYIKNQEQED</sequence>
<dbReference type="EMBL" id="LGIQ01000020">
    <property type="protein sequence ID" value="KNB68430.1"/>
    <property type="molecule type" value="Genomic_DNA"/>
</dbReference>
<dbReference type="PROSITE" id="PS50112">
    <property type="entry name" value="PAS"/>
    <property type="match status" value="1"/>
</dbReference>
<dbReference type="InterPro" id="IPR058031">
    <property type="entry name" value="AAA_lid_NorR"/>
</dbReference>
<protein>
    <submittedName>
        <fullName evidence="7">ATPase AAA</fullName>
    </submittedName>
</protein>
<reference evidence="7 10" key="3">
    <citation type="submission" date="2019-06" db="EMBL/GenBank/DDBJ databases">
        <title>Whole genome shotgun sequence of Brevibacillus reuszeri NBRC 15719.</title>
        <authorList>
            <person name="Hosoyama A."/>
            <person name="Uohara A."/>
            <person name="Ohji S."/>
            <person name="Ichikawa N."/>
        </authorList>
    </citation>
    <scope>NUCLEOTIDE SEQUENCE [LARGE SCALE GENOMIC DNA]</scope>
    <source>
        <strain evidence="7 10">NBRC 15719</strain>
    </source>
</reference>
<dbReference type="InterPro" id="IPR025944">
    <property type="entry name" value="Sigma_54_int_dom_CS"/>
</dbReference>
<dbReference type="STRING" id="54915.ADS79_33660"/>
<dbReference type="Proteomes" id="UP000319578">
    <property type="component" value="Unassembled WGS sequence"/>
</dbReference>
<dbReference type="GO" id="GO:0005524">
    <property type="term" value="F:ATP binding"/>
    <property type="evidence" value="ECO:0007669"/>
    <property type="project" value="UniProtKB-KW"/>
</dbReference>
<keyword evidence="2" id="KW-0067">ATP-binding</keyword>
<evidence type="ECO:0000256" key="3">
    <source>
        <dbReference type="ARBA" id="ARBA00023015"/>
    </source>
</evidence>
<dbReference type="AlphaFoldDB" id="A0A0K9YJR1"/>
<reference evidence="8" key="2">
    <citation type="submission" date="2015-07" db="EMBL/GenBank/DDBJ databases">
        <title>MeaNS - Measles Nucleotide Surveillance Program.</title>
        <authorList>
            <person name="Tran T."/>
            <person name="Druce J."/>
        </authorList>
    </citation>
    <scope>NUCLEOTIDE SEQUENCE</scope>
    <source>
        <strain evidence="8">DSM 9887</strain>
    </source>
</reference>
<dbReference type="RefSeq" id="WP_049742842.1">
    <property type="nucleotide sequence ID" value="NZ_BJON01000025.1"/>
</dbReference>
<dbReference type="InterPro" id="IPR027417">
    <property type="entry name" value="P-loop_NTPase"/>
</dbReference>
<dbReference type="CDD" id="cd00009">
    <property type="entry name" value="AAA"/>
    <property type="match status" value="1"/>
</dbReference>
<organism evidence="8 9">
    <name type="scientific">Brevibacillus reuszeri</name>
    <dbReference type="NCBI Taxonomy" id="54915"/>
    <lineage>
        <taxon>Bacteria</taxon>
        <taxon>Bacillati</taxon>
        <taxon>Bacillota</taxon>
        <taxon>Bacilli</taxon>
        <taxon>Bacillales</taxon>
        <taxon>Paenibacillaceae</taxon>
        <taxon>Brevibacillus</taxon>
    </lineage>
</organism>
<accession>A0A0K9YJR1</accession>
<keyword evidence="4" id="KW-0804">Transcription</keyword>
<dbReference type="Pfam" id="PF25601">
    <property type="entry name" value="AAA_lid_14"/>
    <property type="match status" value="1"/>
</dbReference>
<evidence type="ECO:0000313" key="7">
    <source>
        <dbReference type="EMBL" id="GED72032.1"/>
    </source>
</evidence>
<proteinExistence type="predicted"/>
<dbReference type="SMART" id="SM00382">
    <property type="entry name" value="AAA"/>
    <property type="match status" value="1"/>
</dbReference>
<keyword evidence="1" id="KW-0547">Nucleotide-binding</keyword>
<feature type="domain" description="Sigma-54 factor interaction" evidence="5">
    <location>
        <begin position="342"/>
        <end position="567"/>
    </location>
</feature>
<dbReference type="Gene3D" id="3.40.50.300">
    <property type="entry name" value="P-loop containing nucleotide triphosphate hydrolases"/>
    <property type="match status" value="1"/>
</dbReference>
<comment type="caution">
    <text evidence="8">The sequence shown here is derived from an EMBL/GenBank/DDBJ whole genome shotgun (WGS) entry which is preliminary data.</text>
</comment>
<keyword evidence="3" id="KW-0805">Transcription regulation</keyword>
<gene>
    <name evidence="8" type="ORF">ADS79_33660</name>
    <name evidence="7" type="ORF">BRE01_57340</name>
</gene>
<evidence type="ECO:0000256" key="4">
    <source>
        <dbReference type="ARBA" id="ARBA00023163"/>
    </source>
</evidence>
<dbReference type="PANTHER" id="PTHR32071:SF57">
    <property type="entry name" value="C4-DICARBOXYLATE TRANSPORT TRANSCRIPTIONAL REGULATORY PROTEIN DCTD"/>
    <property type="match status" value="1"/>
</dbReference>
<dbReference type="InterPro" id="IPR036388">
    <property type="entry name" value="WH-like_DNA-bd_sf"/>
</dbReference>
<evidence type="ECO:0000256" key="1">
    <source>
        <dbReference type="ARBA" id="ARBA00022741"/>
    </source>
</evidence>
<dbReference type="Gene3D" id="3.30.450.20">
    <property type="entry name" value="PAS domain"/>
    <property type="match status" value="1"/>
</dbReference>
<dbReference type="GO" id="GO:0006355">
    <property type="term" value="P:regulation of DNA-templated transcription"/>
    <property type="evidence" value="ECO:0007669"/>
    <property type="project" value="InterPro"/>
</dbReference>
<evidence type="ECO:0000259" key="6">
    <source>
        <dbReference type="PROSITE" id="PS50112"/>
    </source>
</evidence>
<dbReference type="PATRIC" id="fig|54915.3.peg.305"/>
<dbReference type="InterPro" id="IPR003593">
    <property type="entry name" value="AAA+_ATPase"/>
</dbReference>
<dbReference type="FunFam" id="3.40.50.300:FF:000006">
    <property type="entry name" value="DNA-binding transcriptional regulator NtrC"/>
    <property type="match status" value="1"/>
</dbReference>
<dbReference type="OrthoDB" id="9771372at2"/>
<dbReference type="Pfam" id="PF00158">
    <property type="entry name" value="Sigma54_activat"/>
    <property type="match status" value="1"/>
</dbReference>
<evidence type="ECO:0000259" key="5">
    <source>
        <dbReference type="PROSITE" id="PS50045"/>
    </source>
</evidence>